<name>A0A4R5W5W3_9BURK</name>
<dbReference type="Proteomes" id="UP000294829">
    <property type="component" value="Unassembled WGS sequence"/>
</dbReference>
<gene>
    <name evidence="2" type="ORF">E2I14_06865</name>
</gene>
<evidence type="ECO:0000313" key="3">
    <source>
        <dbReference type="Proteomes" id="UP000294829"/>
    </source>
</evidence>
<dbReference type="RefSeq" id="WP_133326744.1">
    <property type="nucleotide sequence ID" value="NZ_SMYL01000002.1"/>
</dbReference>
<comment type="caution">
    <text evidence="2">The sequence shown here is derived from an EMBL/GenBank/DDBJ whole genome shotgun (WGS) entry which is preliminary data.</text>
</comment>
<sequence>MTKQPFKFQRPELAASYCEALAGSGILDARSGLFLAAPRRTGKSTFLREDLLPELAKLNWTTVYVDLWTNKAIDPAILIANAVKNTLAKFANVITKLAKSTGLEKVDVKVNVFGALSVNLSSLDLPENVTLADALEALVIASKQPVVIVIDEAQHAISTQAGMDAMFALKAARDNLNQGNSEQKLFLVFTGSNQDKLSRLVVKKDQPFFGCRITKFPLLDKRFSDKLTEHINSKLAANNQFSKDDVFEAFKLAGHRPEMLRNIIADIALDGGAGTLAKQLKTGAVAFRDRIWGAMESEFAELPPIQRAVLEHILQQEGNFSPFSEASLKAYAKLSGEKVNVTDAQGALNALRHKNLIWQAAYGDYSLEDESMALWYKNRTLAKSTS</sequence>
<keyword evidence="3" id="KW-1185">Reference proteome</keyword>
<accession>A0A4R5W5W3</accession>
<dbReference type="InterPro" id="IPR027417">
    <property type="entry name" value="P-loop_NTPase"/>
</dbReference>
<dbReference type="OrthoDB" id="8576717at2"/>
<protein>
    <recommendedName>
        <fullName evidence="1">ORC1/DEAH AAA+ ATPase domain-containing protein</fullName>
    </recommendedName>
</protein>
<dbReference type="PANTHER" id="PTHR34301:SF8">
    <property type="entry name" value="ATPASE DOMAIN-CONTAINING PROTEIN"/>
    <property type="match status" value="1"/>
</dbReference>
<dbReference type="AlphaFoldDB" id="A0A4R5W5W3"/>
<dbReference type="PANTHER" id="PTHR34301">
    <property type="entry name" value="DNA-BINDING PROTEIN-RELATED"/>
    <property type="match status" value="1"/>
</dbReference>
<evidence type="ECO:0000259" key="1">
    <source>
        <dbReference type="Pfam" id="PF13401"/>
    </source>
</evidence>
<dbReference type="Pfam" id="PF13401">
    <property type="entry name" value="AAA_22"/>
    <property type="match status" value="1"/>
</dbReference>
<dbReference type="Gene3D" id="3.40.50.300">
    <property type="entry name" value="P-loop containing nucleotide triphosphate hydrolases"/>
    <property type="match status" value="1"/>
</dbReference>
<reference evidence="2 3" key="1">
    <citation type="submission" date="2019-03" db="EMBL/GenBank/DDBJ databases">
        <title>Sapientia aquatica gen. nov., sp. nov., isolated from a crater lake.</title>
        <authorList>
            <person name="Felfoldi T."/>
            <person name="Szabo A."/>
            <person name="Toth E."/>
            <person name="Schumann P."/>
            <person name="Keki Z."/>
            <person name="Marialigeti K."/>
            <person name="Mathe I."/>
        </authorList>
    </citation>
    <scope>NUCLEOTIDE SEQUENCE [LARGE SCALE GENOMIC DNA]</scope>
    <source>
        <strain evidence="2 3">SA-152</strain>
    </source>
</reference>
<dbReference type="GO" id="GO:0016887">
    <property type="term" value="F:ATP hydrolysis activity"/>
    <property type="evidence" value="ECO:0007669"/>
    <property type="project" value="InterPro"/>
</dbReference>
<evidence type="ECO:0000313" key="2">
    <source>
        <dbReference type="EMBL" id="TDK67466.1"/>
    </source>
</evidence>
<organism evidence="2 3">
    <name type="scientific">Sapientia aquatica</name>
    <dbReference type="NCBI Taxonomy" id="1549640"/>
    <lineage>
        <taxon>Bacteria</taxon>
        <taxon>Pseudomonadati</taxon>
        <taxon>Pseudomonadota</taxon>
        <taxon>Betaproteobacteria</taxon>
        <taxon>Burkholderiales</taxon>
        <taxon>Oxalobacteraceae</taxon>
        <taxon>Sapientia</taxon>
    </lineage>
</organism>
<dbReference type="SUPFAM" id="SSF52540">
    <property type="entry name" value="P-loop containing nucleoside triphosphate hydrolases"/>
    <property type="match status" value="1"/>
</dbReference>
<dbReference type="EMBL" id="SMYL01000002">
    <property type="protein sequence ID" value="TDK67466.1"/>
    <property type="molecule type" value="Genomic_DNA"/>
</dbReference>
<feature type="domain" description="ORC1/DEAH AAA+ ATPase" evidence="1">
    <location>
        <begin position="32"/>
        <end position="193"/>
    </location>
</feature>
<proteinExistence type="predicted"/>
<dbReference type="InterPro" id="IPR049945">
    <property type="entry name" value="AAA_22"/>
</dbReference>